<reference evidence="11 12" key="1">
    <citation type="submission" date="2014-11" db="EMBL/GenBank/DDBJ databases">
        <title>Symbiosis island explosion on the genome of extra-slow-growing strains of soybean bradyrhizobia with massive insertion sequences.</title>
        <authorList>
            <person name="Iida T."/>
            <person name="Minamisawa K."/>
        </authorList>
    </citation>
    <scope>NUCLEOTIDE SEQUENCE [LARGE SCALE GENOMIC DNA]</scope>
    <source>
        <strain evidence="11 12">NK6</strain>
    </source>
</reference>
<dbReference type="GeneID" id="46493766"/>
<keyword evidence="6 9" id="KW-1133">Transmembrane helix</keyword>
<comment type="subcellular location">
    <subcellularLocation>
        <location evidence="1 9">Cell inner membrane</location>
        <topology evidence="1 9">Multi-pass membrane protein</topology>
    </subcellularLocation>
</comment>
<keyword evidence="4 9" id="KW-0997">Cell inner membrane</keyword>
<evidence type="ECO:0000256" key="9">
    <source>
        <dbReference type="RuleBase" id="RU369079"/>
    </source>
</evidence>
<dbReference type="GO" id="GO:0022857">
    <property type="term" value="F:transmembrane transporter activity"/>
    <property type="evidence" value="ECO:0007669"/>
    <property type="project" value="UniProtKB-UniRule"/>
</dbReference>
<evidence type="ECO:0000256" key="3">
    <source>
        <dbReference type="ARBA" id="ARBA00022475"/>
    </source>
</evidence>
<sequence length="184" mass="20143">MIKRAGDVLGALERALTVIAVVFLFVIMLLVVTDVFMRYALNRPFAFTYDLIGLYLLAGVFFFTLSDGLREHAHVGVDILLSRFSPAGRRLSEIITALAGLFVFVLICKVGFERALENYEQHDVLAGAIAWPTWISAALVPFGCGVLVLRLALQLVGNVLSLVSGRDLYPLPPVTGVGETRSFE</sequence>
<accession>A0A0E4FVR9</accession>
<comment type="function">
    <text evidence="9">Part of the tripartite ATP-independent periplasmic (TRAP) transport system.</text>
</comment>
<proteinExistence type="inferred from homology"/>
<comment type="subunit">
    <text evidence="9">The complex comprises the extracytoplasmic solute receptor protein and the two transmembrane proteins.</text>
</comment>
<evidence type="ECO:0000256" key="2">
    <source>
        <dbReference type="ARBA" id="ARBA00022448"/>
    </source>
</evidence>
<evidence type="ECO:0000256" key="6">
    <source>
        <dbReference type="ARBA" id="ARBA00022989"/>
    </source>
</evidence>
<evidence type="ECO:0000256" key="7">
    <source>
        <dbReference type="ARBA" id="ARBA00023136"/>
    </source>
</evidence>
<feature type="transmembrane region" description="Helical" evidence="9">
    <location>
        <begin position="12"/>
        <end position="32"/>
    </location>
</feature>
<evidence type="ECO:0000256" key="5">
    <source>
        <dbReference type="ARBA" id="ARBA00022692"/>
    </source>
</evidence>
<dbReference type="PANTHER" id="PTHR35011:SF10">
    <property type="entry name" value="TRAP TRANSPORTER SMALL PERMEASE PROTEIN"/>
    <property type="match status" value="1"/>
</dbReference>
<dbReference type="Proteomes" id="UP000063308">
    <property type="component" value="Chromosome"/>
</dbReference>
<keyword evidence="2 9" id="KW-0813">Transport</keyword>
<feature type="transmembrane region" description="Helical" evidence="9">
    <location>
        <begin position="52"/>
        <end position="70"/>
    </location>
</feature>
<evidence type="ECO:0000313" key="11">
    <source>
        <dbReference type="EMBL" id="BAR54868.1"/>
    </source>
</evidence>
<dbReference type="Pfam" id="PF04290">
    <property type="entry name" value="DctQ"/>
    <property type="match status" value="1"/>
</dbReference>
<evidence type="ECO:0000256" key="1">
    <source>
        <dbReference type="ARBA" id="ARBA00004429"/>
    </source>
</evidence>
<evidence type="ECO:0000259" key="10">
    <source>
        <dbReference type="Pfam" id="PF04290"/>
    </source>
</evidence>
<dbReference type="InterPro" id="IPR055348">
    <property type="entry name" value="DctQ"/>
</dbReference>
<feature type="domain" description="Tripartite ATP-independent periplasmic transporters DctQ component" evidence="10">
    <location>
        <begin position="27"/>
        <end position="158"/>
    </location>
</feature>
<evidence type="ECO:0000256" key="8">
    <source>
        <dbReference type="ARBA" id="ARBA00038436"/>
    </source>
</evidence>
<organism evidence="11 12">
    <name type="scientific">Bradyrhizobium diazoefficiens</name>
    <dbReference type="NCBI Taxonomy" id="1355477"/>
    <lineage>
        <taxon>Bacteria</taxon>
        <taxon>Pseudomonadati</taxon>
        <taxon>Pseudomonadota</taxon>
        <taxon>Alphaproteobacteria</taxon>
        <taxon>Hyphomicrobiales</taxon>
        <taxon>Nitrobacteraceae</taxon>
        <taxon>Bradyrhizobium</taxon>
    </lineage>
</organism>
<feature type="transmembrane region" description="Helical" evidence="9">
    <location>
        <begin position="91"/>
        <end position="112"/>
    </location>
</feature>
<dbReference type="PANTHER" id="PTHR35011">
    <property type="entry name" value="2,3-DIKETO-L-GULONATE TRAP TRANSPORTER SMALL PERMEASE PROTEIN YIAM"/>
    <property type="match status" value="1"/>
</dbReference>
<protein>
    <recommendedName>
        <fullName evidence="9">TRAP transporter small permease protein</fullName>
    </recommendedName>
</protein>
<dbReference type="AlphaFoldDB" id="A0A0E4FVR9"/>
<dbReference type="OMA" id="ITEFYLM"/>
<dbReference type="EMBL" id="AP014685">
    <property type="protein sequence ID" value="BAR54868.1"/>
    <property type="molecule type" value="Genomic_DNA"/>
</dbReference>
<evidence type="ECO:0000256" key="4">
    <source>
        <dbReference type="ARBA" id="ARBA00022519"/>
    </source>
</evidence>
<feature type="transmembrane region" description="Helical" evidence="9">
    <location>
        <begin position="124"/>
        <end position="149"/>
    </location>
</feature>
<dbReference type="GO" id="GO:0005886">
    <property type="term" value="C:plasma membrane"/>
    <property type="evidence" value="ECO:0007669"/>
    <property type="project" value="UniProtKB-SubCell"/>
</dbReference>
<name>A0A0E4FVR9_9BRAD</name>
<evidence type="ECO:0000313" key="12">
    <source>
        <dbReference type="Proteomes" id="UP000063308"/>
    </source>
</evidence>
<dbReference type="InterPro" id="IPR007387">
    <property type="entry name" value="TRAP_DctQ"/>
</dbReference>
<comment type="similarity">
    <text evidence="8 9">Belongs to the TRAP transporter small permease family.</text>
</comment>
<dbReference type="RefSeq" id="WP_011089532.1">
    <property type="nucleotide sequence ID" value="NZ_AP022638.1"/>
</dbReference>
<keyword evidence="7 9" id="KW-0472">Membrane</keyword>
<keyword evidence="3" id="KW-1003">Cell membrane</keyword>
<keyword evidence="5 9" id="KW-0812">Transmembrane</keyword>
<dbReference type="GO" id="GO:0015740">
    <property type="term" value="P:C4-dicarboxylate transport"/>
    <property type="evidence" value="ECO:0007669"/>
    <property type="project" value="TreeGrafter"/>
</dbReference>
<gene>
    <name evidence="11" type="ORF">NK6_1684</name>
</gene>